<evidence type="ECO:0000256" key="1">
    <source>
        <dbReference type="ARBA" id="ARBA00004141"/>
    </source>
</evidence>
<dbReference type="InterPro" id="IPR036259">
    <property type="entry name" value="MFS_trans_sf"/>
</dbReference>
<feature type="transmembrane region" description="Helical" evidence="6">
    <location>
        <begin position="174"/>
        <end position="194"/>
    </location>
</feature>
<feature type="transmembrane region" description="Helical" evidence="6">
    <location>
        <begin position="148"/>
        <end position="168"/>
    </location>
</feature>
<proteinExistence type="predicted"/>
<dbReference type="InterPro" id="IPR011701">
    <property type="entry name" value="MFS"/>
</dbReference>
<evidence type="ECO:0000313" key="9">
    <source>
        <dbReference type="Proteomes" id="UP000267418"/>
    </source>
</evidence>
<keyword evidence="9" id="KW-1185">Reference proteome</keyword>
<dbReference type="InterPro" id="IPR020846">
    <property type="entry name" value="MFS_dom"/>
</dbReference>
<keyword evidence="2" id="KW-0813">Transport</keyword>
<dbReference type="PANTHER" id="PTHR42718:SF9">
    <property type="entry name" value="MAJOR FACILITATOR SUPERFAMILY MULTIDRUG TRANSPORTER MFSC"/>
    <property type="match status" value="1"/>
</dbReference>
<keyword evidence="5 6" id="KW-0472">Membrane</keyword>
<evidence type="ECO:0000256" key="2">
    <source>
        <dbReference type="ARBA" id="ARBA00022448"/>
    </source>
</evidence>
<sequence length="517" mass="55490">MSTTALAWPSRGSSAAVALLPWAIGLVTAIDYFDNALFAFFASYIAGGVNASPDELVWASSAYALGAVLGILQQHAWIERLGYRRYLAVCMFAFAAGGVGAALCDSSMQLTLARAAQGYFVGPMLGACRILIQIGIPPARRAKALKAFMVLIVFGGALAPIAGAFLVANFDWRWLFASTAPAAALIGLLVLWTLPDIGDVEPHERTEPHYIAYVVFALAQAALQVVLTRSHFELFTGSPALIGLTIASVAGLAWFGWQQWRHPAPLVRLHALRNASFRVGLALYVVYYYLSTGFSYLLPRMMEGGLGFTVGNAGYFTGAASFATGLLVFVYLKYSARLARKKWLIVVGFGIAALAAWLLSRVTPQAGREALLVPLLLRGLLMLFVVLPVANLTFKPFAAEEFAHGYRLKNLVRQLAISFATSTVIALQQHRLALHEVRLSESANAANASFMQALDSLTRGFAAAGHAAGEAHAMALGTLYRTLEQQATFMASLDGFTAMAVIALAAGVFAAWQRTID</sequence>
<feature type="domain" description="Major facilitator superfamily (MFS) profile" evidence="7">
    <location>
        <begin position="20"/>
        <end position="517"/>
    </location>
</feature>
<feature type="transmembrane region" description="Helical" evidence="6">
    <location>
        <begin position="489"/>
        <end position="512"/>
    </location>
</feature>
<evidence type="ECO:0000256" key="6">
    <source>
        <dbReference type="SAM" id="Phobius"/>
    </source>
</evidence>
<evidence type="ECO:0000259" key="7">
    <source>
        <dbReference type="PROSITE" id="PS50850"/>
    </source>
</evidence>
<accession>A0A3S0J1R6</accession>
<comment type="caution">
    <text evidence="8">The sequence shown here is derived from an EMBL/GenBank/DDBJ whole genome shotgun (WGS) entry which is preliminary data.</text>
</comment>
<feature type="transmembrane region" description="Helical" evidence="6">
    <location>
        <begin position="85"/>
        <end position="103"/>
    </location>
</feature>
<feature type="transmembrane region" description="Helical" evidence="6">
    <location>
        <begin position="56"/>
        <end position="73"/>
    </location>
</feature>
<dbReference type="AlphaFoldDB" id="A0A3S0J1R6"/>
<evidence type="ECO:0000256" key="4">
    <source>
        <dbReference type="ARBA" id="ARBA00022989"/>
    </source>
</evidence>
<feature type="transmembrane region" description="Helical" evidence="6">
    <location>
        <begin position="115"/>
        <end position="136"/>
    </location>
</feature>
<dbReference type="OrthoDB" id="8581632at2"/>
<gene>
    <name evidence="8" type="ORF">EJP69_27830</name>
</gene>
<evidence type="ECO:0000313" key="8">
    <source>
        <dbReference type="EMBL" id="RTQ30846.1"/>
    </source>
</evidence>
<protein>
    <submittedName>
        <fullName evidence="8">MFS transporter</fullName>
    </submittedName>
</protein>
<dbReference type="RefSeq" id="WP_126473573.1">
    <property type="nucleotide sequence ID" value="NZ_RXOE01000011.1"/>
</dbReference>
<keyword evidence="3 6" id="KW-0812">Transmembrane</keyword>
<dbReference type="PROSITE" id="PS50850">
    <property type="entry name" value="MFS"/>
    <property type="match status" value="1"/>
</dbReference>
<feature type="transmembrane region" description="Helical" evidence="6">
    <location>
        <begin position="313"/>
        <end position="331"/>
    </location>
</feature>
<feature type="transmembrane region" description="Helical" evidence="6">
    <location>
        <begin position="277"/>
        <end position="298"/>
    </location>
</feature>
<feature type="transmembrane region" description="Helical" evidence="6">
    <location>
        <begin position="239"/>
        <end position="257"/>
    </location>
</feature>
<comment type="subcellular location">
    <subcellularLocation>
        <location evidence="1">Membrane</location>
        <topology evidence="1">Multi-pass membrane protein</topology>
    </subcellularLocation>
</comment>
<dbReference type="PANTHER" id="PTHR42718">
    <property type="entry name" value="MAJOR FACILITATOR SUPERFAMILY MULTIDRUG TRANSPORTER MFSC"/>
    <property type="match status" value="1"/>
</dbReference>
<dbReference type="GO" id="GO:0022857">
    <property type="term" value="F:transmembrane transporter activity"/>
    <property type="evidence" value="ECO:0007669"/>
    <property type="project" value="InterPro"/>
</dbReference>
<organism evidence="8 9">
    <name type="scientific">Variovorax gossypii</name>
    <dbReference type="NCBI Taxonomy" id="1679495"/>
    <lineage>
        <taxon>Bacteria</taxon>
        <taxon>Pseudomonadati</taxon>
        <taxon>Pseudomonadota</taxon>
        <taxon>Betaproteobacteria</taxon>
        <taxon>Burkholderiales</taxon>
        <taxon>Comamonadaceae</taxon>
        <taxon>Variovorax</taxon>
    </lineage>
</organism>
<dbReference type="EMBL" id="RXOE01000011">
    <property type="protein sequence ID" value="RTQ30846.1"/>
    <property type="molecule type" value="Genomic_DNA"/>
</dbReference>
<feature type="transmembrane region" description="Helical" evidence="6">
    <location>
        <begin position="371"/>
        <end position="390"/>
    </location>
</feature>
<reference evidence="8 9" key="1">
    <citation type="submission" date="2018-12" db="EMBL/GenBank/DDBJ databases">
        <title>The genome of Variovorax gossypii DSM 100435.</title>
        <authorList>
            <person name="Gao J."/>
            <person name="Sun J."/>
        </authorList>
    </citation>
    <scope>NUCLEOTIDE SEQUENCE [LARGE SCALE GENOMIC DNA]</scope>
    <source>
        <strain evidence="8 9">DSM 100435</strain>
    </source>
</reference>
<dbReference type="SUPFAM" id="SSF103473">
    <property type="entry name" value="MFS general substrate transporter"/>
    <property type="match status" value="1"/>
</dbReference>
<feature type="transmembrane region" description="Helical" evidence="6">
    <location>
        <begin position="210"/>
        <end position="227"/>
    </location>
</feature>
<evidence type="ECO:0000256" key="5">
    <source>
        <dbReference type="ARBA" id="ARBA00023136"/>
    </source>
</evidence>
<name>A0A3S0J1R6_9BURK</name>
<dbReference type="Gene3D" id="1.20.1250.20">
    <property type="entry name" value="MFS general substrate transporter like domains"/>
    <property type="match status" value="1"/>
</dbReference>
<dbReference type="Proteomes" id="UP000267418">
    <property type="component" value="Unassembled WGS sequence"/>
</dbReference>
<feature type="transmembrane region" description="Helical" evidence="6">
    <location>
        <begin position="343"/>
        <end position="359"/>
    </location>
</feature>
<evidence type="ECO:0000256" key="3">
    <source>
        <dbReference type="ARBA" id="ARBA00022692"/>
    </source>
</evidence>
<dbReference type="GO" id="GO:0016020">
    <property type="term" value="C:membrane"/>
    <property type="evidence" value="ECO:0007669"/>
    <property type="project" value="UniProtKB-SubCell"/>
</dbReference>
<keyword evidence="4 6" id="KW-1133">Transmembrane helix</keyword>
<dbReference type="Pfam" id="PF07690">
    <property type="entry name" value="MFS_1"/>
    <property type="match status" value="1"/>
</dbReference>